<dbReference type="Proteomes" id="UP001139125">
    <property type="component" value="Unassembled WGS sequence"/>
</dbReference>
<reference evidence="3" key="1">
    <citation type="submission" date="2022-06" db="EMBL/GenBank/DDBJ databases">
        <title>Gracilimonas sp. CAU 1638 isolated from sea sediment.</title>
        <authorList>
            <person name="Kim W."/>
        </authorList>
    </citation>
    <scope>NUCLEOTIDE SEQUENCE</scope>
    <source>
        <strain evidence="3">CAU 1638</strain>
    </source>
</reference>
<dbReference type="AlphaFoldDB" id="A0A9X2L657"/>
<dbReference type="InterPro" id="IPR055170">
    <property type="entry name" value="GFO_IDH_MocA-like_dom"/>
</dbReference>
<sequence length="340" mass="38102">MKEISFSVIGFGRIGKRHAKIIHEYEHSRLISITDTVAKQMEGASELGIEAVQHDSVSSFLREDSGESDVVCICTPNGFHTEYAVKLLNAGYHVVIEKPMGLSKEGCLDVIGAQEASGKRVFVVKQNRYSPPSAWMKKVIEEKRIGDVLMVQVNCYWNRDERYYGDNSWRGTKDLDGGALFTQFSHFVDLMYWVFGDIKQPKSIIKNFTHPNLKDFDDSGFAQFEFVKGGMGSINYSTSCWDKNMESSITVIGTKGSFKVGGQYMNEVEYCHIEDYEMPELAKTNPPNDYGPFKGSAANHHYVIENVVETLNGKSEATANAFEGMKVVSIIEQIYKAAQG</sequence>
<organism evidence="3 4">
    <name type="scientific">Gracilimonas sediminicola</name>
    <dbReference type="NCBI Taxonomy" id="2952158"/>
    <lineage>
        <taxon>Bacteria</taxon>
        <taxon>Pseudomonadati</taxon>
        <taxon>Balneolota</taxon>
        <taxon>Balneolia</taxon>
        <taxon>Balneolales</taxon>
        <taxon>Balneolaceae</taxon>
        <taxon>Gracilimonas</taxon>
    </lineage>
</organism>
<dbReference type="Pfam" id="PF01408">
    <property type="entry name" value="GFO_IDH_MocA"/>
    <property type="match status" value="1"/>
</dbReference>
<proteinExistence type="predicted"/>
<evidence type="ECO:0000259" key="2">
    <source>
        <dbReference type="Pfam" id="PF22725"/>
    </source>
</evidence>
<dbReference type="SUPFAM" id="SSF55347">
    <property type="entry name" value="Glyceraldehyde-3-phosphate dehydrogenase-like, C-terminal domain"/>
    <property type="match status" value="1"/>
</dbReference>
<dbReference type="PANTHER" id="PTHR43249">
    <property type="entry name" value="UDP-N-ACETYL-2-AMINO-2-DEOXY-D-GLUCURONATE OXIDASE"/>
    <property type="match status" value="1"/>
</dbReference>
<keyword evidence="4" id="KW-1185">Reference proteome</keyword>
<dbReference type="GO" id="GO:0000166">
    <property type="term" value="F:nucleotide binding"/>
    <property type="evidence" value="ECO:0007669"/>
    <property type="project" value="InterPro"/>
</dbReference>
<gene>
    <name evidence="3" type="ORF">NM125_11890</name>
</gene>
<name>A0A9X2L657_9BACT</name>
<protein>
    <submittedName>
        <fullName evidence="3">Gfo/Idh/MocA family oxidoreductase</fullName>
    </submittedName>
</protein>
<dbReference type="Gene3D" id="3.40.50.720">
    <property type="entry name" value="NAD(P)-binding Rossmann-like Domain"/>
    <property type="match status" value="1"/>
</dbReference>
<dbReference type="PANTHER" id="PTHR43249:SF1">
    <property type="entry name" value="D-GLUCOSIDE 3-DEHYDROGENASE"/>
    <property type="match status" value="1"/>
</dbReference>
<feature type="domain" description="Gfo/Idh/MocA-like oxidoreductase N-terminal" evidence="1">
    <location>
        <begin position="5"/>
        <end position="123"/>
    </location>
</feature>
<evidence type="ECO:0000259" key="1">
    <source>
        <dbReference type="Pfam" id="PF01408"/>
    </source>
</evidence>
<evidence type="ECO:0000313" key="4">
    <source>
        <dbReference type="Proteomes" id="UP001139125"/>
    </source>
</evidence>
<dbReference type="Gene3D" id="3.30.360.10">
    <property type="entry name" value="Dihydrodipicolinate Reductase, domain 2"/>
    <property type="match status" value="1"/>
</dbReference>
<dbReference type="EMBL" id="JANDBC010000002">
    <property type="protein sequence ID" value="MCP9292278.1"/>
    <property type="molecule type" value="Genomic_DNA"/>
</dbReference>
<dbReference type="InterPro" id="IPR036291">
    <property type="entry name" value="NAD(P)-bd_dom_sf"/>
</dbReference>
<accession>A0A9X2L657</accession>
<dbReference type="SUPFAM" id="SSF51735">
    <property type="entry name" value="NAD(P)-binding Rossmann-fold domains"/>
    <property type="match status" value="1"/>
</dbReference>
<dbReference type="InterPro" id="IPR000683">
    <property type="entry name" value="Gfo/Idh/MocA-like_OxRdtase_N"/>
</dbReference>
<feature type="domain" description="GFO/IDH/MocA-like oxidoreductase" evidence="2">
    <location>
        <begin position="136"/>
        <end position="258"/>
    </location>
</feature>
<dbReference type="InterPro" id="IPR052515">
    <property type="entry name" value="Gfo/Idh/MocA_Oxidoreductase"/>
</dbReference>
<dbReference type="Pfam" id="PF22725">
    <property type="entry name" value="GFO_IDH_MocA_C3"/>
    <property type="match status" value="1"/>
</dbReference>
<dbReference type="RefSeq" id="WP_255135159.1">
    <property type="nucleotide sequence ID" value="NZ_JANDBC010000002.1"/>
</dbReference>
<comment type="caution">
    <text evidence="3">The sequence shown here is derived from an EMBL/GenBank/DDBJ whole genome shotgun (WGS) entry which is preliminary data.</text>
</comment>
<evidence type="ECO:0000313" key="3">
    <source>
        <dbReference type="EMBL" id="MCP9292278.1"/>
    </source>
</evidence>